<dbReference type="NCBIfam" id="TIGR00360">
    <property type="entry name" value="ComEC_N-term"/>
    <property type="match status" value="1"/>
</dbReference>
<dbReference type="AlphaFoldDB" id="A0A0C1U2X1"/>
<dbReference type="PANTHER" id="PTHR30619:SF1">
    <property type="entry name" value="RECOMBINATION PROTEIN 2"/>
    <property type="match status" value="1"/>
</dbReference>
<evidence type="ECO:0000313" key="9">
    <source>
        <dbReference type="Proteomes" id="UP000031366"/>
    </source>
</evidence>
<comment type="caution">
    <text evidence="8">The sequence shown here is derived from an EMBL/GenBank/DDBJ whole genome shotgun (WGS) entry which is preliminary data.</text>
</comment>
<dbReference type="Proteomes" id="UP000031366">
    <property type="component" value="Unassembled WGS sequence"/>
</dbReference>
<dbReference type="InterPro" id="IPR052159">
    <property type="entry name" value="Competence_DNA_uptake"/>
</dbReference>
<keyword evidence="3 6" id="KW-0812">Transmembrane</keyword>
<dbReference type="OrthoDB" id="9761531at2"/>
<evidence type="ECO:0000256" key="6">
    <source>
        <dbReference type="SAM" id="Phobius"/>
    </source>
</evidence>
<feature type="transmembrane region" description="Helical" evidence="6">
    <location>
        <begin position="399"/>
        <end position="420"/>
    </location>
</feature>
<dbReference type="EMBL" id="AYSO01000015">
    <property type="protein sequence ID" value="KIE47194.1"/>
    <property type="molecule type" value="Genomic_DNA"/>
</dbReference>
<evidence type="ECO:0000256" key="5">
    <source>
        <dbReference type="ARBA" id="ARBA00023136"/>
    </source>
</evidence>
<protein>
    <recommendedName>
        <fullName evidence="7">ComEC/Rec2-related protein domain-containing protein</fullName>
    </recommendedName>
</protein>
<feature type="transmembrane region" description="Helical" evidence="6">
    <location>
        <begin position="190"/>
        <end position="211"/>
    </location>
</feature>
<dbReference type="RefSeq" id="WP_052268034.1">
    <property type="nucleotide sequence ID" value="NZ_AYSO01000015.1"/>
</dbReference>
<dbReference type="STRING" id="29341.RSJ17_14050"/>
<keyword evidence="2" id="KW-1003">Cell membrane</keyword>
<dbReference type="PANTHER" id="PTHR30619">
    <property type="entry name" value="DNA INTERNALIZATION/COMPETENCE PROTEIN COMEC/REC2"/>
    <property type="match status" value="1"/>
</dbReference>
<keyword evidence="4 6" id="KW-1133">Transmembrane helix</keyword>
<feature type="transmembrane region" description="Helical" evidence="6">
    <location>
        <begin position="12"/>
        <end position="41"/>
    </location>
</feature>
<evidence type="ECO:0000256" key="3">
    <source>
        <dbReference type="ARBA" id="ARBA00022692"/>
    </source>
</evidence>
<dbReference type="Pfam" id="PF03772">
    <property type="entry name" value="Competence"/>
    <property type="match status" value="1"/>
</dbReference>
<feature type="transmembrane region" description="Helical" evidence="6">
    <location>
        <begin position="47"/>
        <end position="69"/>
    </location>
</feature>
<evidence type="ECO:0000256" key="1">
    <source>
        <dbReference type="ARBA" id="ARBA00004651"/>
    </source>
</evidence>
<feature type="transmembrane region" description="Helical" evidence="6">
    <location>
        <begin position="217"/>
        <end position="248"/>
    </location>
</feature>
<evidence type="ECO:0000313" key="8">
    <source>
        <dbReference type="EMBL" id="KIE47194.1"/>
    </source>
</evidence>
<dbReference type="GO" id="GO:0005886">
    <property type="term" value="C:plasma membrane"/>
    <property type="evidence" value="ECO:0007669"/>
    <property type="project" value="UniProtKB-SubCell"/>
</dbReference>
<feature type="domain" description="ComEC/Rec2-related protein" evidence="7">
    <location>
        <begin position="172"/>
        <end position="420"/>
    </location>
</feature>
<gene>
    <name evidence="8" type="ORF">U732_1230</name>
</gene>
<proteinExistence type="predicted"/>
<accession>A0A0C1U2X1</accession>
<evidence type="ECO:0000259" key="7">
    <source>
        <dbReference type="Pfam" id="PF03772"/>
    </source>
</evidence>
<dbReference type="InterPro" id="IPR004477">
    <property type="entry name" value="ComEC_N"/>
</dbReference>
<evidence type="ECO:0000256" key="4">
    <source>
        <dbReference type="ARBA" id="ARBA00022989"/>
    </source>
</evidence>
<feature type="transmembrane region" description="Helical" evidence="6">
    <location>
        <begin position="260"/>
        <end position="277"/>
    </location>
</feature>
<feature type="transmembrane region" description="Helical" evidence="6">
    <location>
        <begin position="283"/>
        <end position="300"/>
    </location>
</feature>
<feature type="transmembrane region" description="Helical" evidence="6">
    <location>
        <begin position="348"/>
        <end position="366"/>
    </location>
</feature>
<sequence length="575" mass="65904">MDRPLVYYSFALFLGAFTCYLLLNSIYLSFILIGLFLIIIYKTVNRRYFILICSFLITGIVSYFIYFNFALGQNETLRVIAVNNYETIASIHNKKVLIKGNLKGANKGDILVCKGTYMKKPIYDKGIVGTYSIQSFKVKKDIISKIEESKRRIFKKLLIYQGEENSSLIMALCLGDKDYLSYSKKNNMNILGISHIISVSGFHIAAIYGALKKIFGYKIALIITFIYVIITGMNASTVRAFIMISILVMSRVIKRNYDTLSSISFAAIILLLIKPYYILDMGFMLSFLSVIGITTTYGYIRDKLKILPSVIKDSISMTLSALVFTLPYLALNTNTIGFNGIISNLILIPFYSILIILGNVSLLLLNIKFIFKLINYVLTSLLFVINTAEGIFVKNMLDVAKITYIQALVVITLYYSYILYKKEYKNSLYVPIIFFLIALISNYSFYPEISYIKEKNHSIINVKYKNKSVLLSSKIIKLSKIKSSINIDDIYDEINDETIINLKNDYKIIAIPNRGNLDLIIYSKNNKILFTTNKNKQIQGSYGKIKFIKEDEYGFNGVIYKRYKIIKDSIFEYHY</sequence>
<evidence type="ECO:0000256" key="2">
    <source>
        <dbReference type="ARBA" id="ARBA00022475"/>
    </source>
</evidence>
<reference evidence="8 9" key="1">
    <citation type="journal article" date="2015" name="Infect. Genet. Evol.">
        <title>Genomic sequences of six botulinum neurotoxin-producing strains representing three clostridial species illustrate the mobility and diversity of botulinum neurotoxin genes.</title>
        <authorList>
            <person name="Smith T.J."/>
            <person name="Hill K.K."/>
            <person name="Xie G."/>
            <person name="Foley B.T."/>
            <person name="Williamson C.H."/>
            <person name="Foster J.T."/>
            <person name="Johnson S.L."/>
            <person name="Chertkov O."/>
            <person name="Teshima H."/>
            <person name="Gibbons H.S."/>
            <person name="Johnsky L.A."/>
            <person name="Karavis M.A."/>
            <person name="Smith L.A."/>
        </authorList>
    </citation>
    <scope>NUCLEOTIDE SEQUENCE [LARGE SCALE GENOMIC DNA]</scope>
    <source>
        <strain evidence="8 9">CDC 2741</strain>
    </source>
</reference>
<keyword evidence="5 6" id="KW-0472">Membrane</keyword>
<name>A0A0C1U2X1_9CLOT</name>
<feature type="transmembrane region" description="Helical" evidence="6">
    <location>
        <begin position="427"/>
        <end position="446"/>
    </location>
</feature>
<comment type="subcellular location">
    <subcellularLocation>
        <location evidence="1">Cell membrane</location>
        <topology evidence="1">Multi-pass membrane protein</topology>
    </subcellularLocation>
</comment>
<feature type="transmembrane region" description="Helical" evidence="6">
    <location>
        <begin position="373"/>
        <end position="393"/>
    </location>
</feature>
<keyword evidence="9" id="KW-1185">Reference proteome</keyword>
<organism evidence="8 9">
    <name type="scientific">Clostridium argentinense CDC 2741</name>
    <dbReference type="NCBI Taxonomy" id="1418104"/>
    <lineage>
        <taxon>Bacteria</taxon>
        <taxon>Bacillati</taxon>
        <taxon>Bacillota</taxon>
        <taxon>Clostridia</taxon>
        <taxon>Eubacteriales</taxon>
        <taxon>Clostridiaceae</taxon>
        <taxon>Clostridium</taxon>
    </lineage>
</organism>